<dbReference type="AlphaFoldDB" id="G3HY89"/>
<dbReference type="EMBL" id="JH000915">
    <property type="protein sequence ID" value="EGW00435.1"/>
    <property type="molecule type" value="Genomic_DNA"/>
</dbReference>
<evidence type="ECO:0000313" key="2">
    <source>
        <dbReference type="Proteomes" id="UP000001075"/>
    </source>
</evidence>
<gene>
    <name evidence="1" type="ORF">I79_016012</name>
</gene>
<accession>G3HY89</accession>
<sequence>MGPAGFSSHVSLALLGPAGKTEVSCTQTLTIFQLRKNDFSEIQGAVISSKFYQ</sequence>
<organism evidence="1 2">
    <name type="scientific">Cricetulus griseus</name>
    <name type="common">Chinese hamster</name>
    <name type="synonym">Cricetulus barabensis griseus</name>
    <dbReference type="NCBI Taxonomy" id="10029"/>
    <lineage>
        <taxon>Eukaryota</taxon>
        <taxon>Metazoa</taxon>
        <taxon>Chordata</taxon>
        <taxon>Craniata</taxon>
        <taxon>Vertebrata</taxon>
        <taxon>Euteleostomi</taxon>
        <taxon>Mammalia</taxon>
        <taxon>Eutheria</taxon>
        <taxon>Euarchontoglires</taxon>
        <taxon>Glires</taxon>
        <taxon>Rodentia</taxon>
        <taxon>Myomorpha</taxon>
        <taxon>Muroidea</taxon>
        <taxon>Cricetidae</taxon>
        <taxon>Cricetinae</taxon>
        <taxon>Cricetulus</taxon>
    </lineage>
</organism>
<reference evidence="2" key="1">
    <citation type="journal article" date="2011" name="Nat. Biotechnol.">
        <title>The genomic sequence of the Chinese hamster ovary (CHO)-K1 cell line.</title>
        <authorList>
            <person name="Xu X."/>
            <person name="Nagarajan H."/>
            <person name="Lewis N.E."/>
            <person name="Pan S."/>
            <person name="Cai Z."/>
            <person name="Liu X."/>
            <person name="Chen W."/>
            <person name="Xie M."/>
            <person name="Wang W."/>
            <person name="Hammond S."/>
            <person name="Andersen M.R."/>
            <person name="Neff N."/>
            <person name="Passarelli B."/>
            <person name="Koh W."/>
            <person name="Fan H.C."/>
            <person name="Wang J."/>
            <person name="Gui Y."/>
            <person name="Lee K.H."/>
            <person name="Betenbaugh M.J."/>
            <person name="Quake S.R."/>
            <person name="Famili I."/>
            <person name="Palsson B.O."/>
            <person name="Wang J."/>
        </authorList>
    </citation>
    <scope>NUCLEOTIDE SEQUENCE [LARGE SCALE GENOMIC DNA]</scope>
    <source>
        <strain evidence="2">CHO K1 cell line</strain>
    </source>
</reference>
<evidence type="ECO:0000313" key="1">
    <source>
        <dbReference type="EMBL" id="EGW00435.1"/>
    </source>
</evidence>
<dbReference type="InParanoid" id="G3HY89"/>
<proteinExistence type="predicted"/>
<dbReference type="Proteomes" id="UP000001075">
    <property type="component" value="Unassembled WGS sequence"/>
</dbReference>
<protein>
    <submittedName>
        <fullName evidence="1">Uncharacterized protein</fullName>
    </submittedName>
</protein>
<name>G3HY89_CRIGR</name>